<proteinExistence type="predicted"/>
<gene>
    <name evidence="1" type="ORF">BJX66DRAFT_252637</name>
</gene>
<protein>
    <submittedName>
        <fullName evidence="1">Uncharacterized protein</fullName>
    </submittedName>
</protein>
<evidence type="ECO:0000313" key="2">
    <source>
        <dbReference type="Proteomes" id="UP001610563"/>
    </source>
</evidence>
<reference evidence="1 2" key="1">
    <citation type="submission" date="2024-07" db="EMBL/GenBank/DDBJ databases">
        <title>Section-level genome sequencing and comparative genomics of Aspergillus sections Usti and Cavernicolus.</title>
        <authorList>
            <consortium name="Lawrence Berkeley National Laboratory"/>
            <person name="Nybo J.L."/>
            <person name="Vesth T.C."/>
            <person name="Theobald S."/>
            <person name="Frisvad J.C."/>
            <person name="Larsen T.O."/>
            <person name="Kjaerboelling I."/>
            <person name="Rothschild-Mancinelli K."/>
            <person name="Lyhne E.K."/>
            <person name="Kogle M.E."/>
            <person name="Barry K."/>
            <person name="Clum A."/>
            <person name="Na H."/>
            <person name="Ledsgaard L."/>
            <person name="Lin J."/>
            <person name="Lipzen A."/>
            <person name="Kuo A."/>
            <person name="Riley R."/>
            <person name="Mondo S."/>
            <person name="Labutti K."/>
            <person name="Haridas S."/>
            <person name="Pangalinan J."/>
            <person name="Salamov A.A."/>
            <person name="Simmons B.A."/>
            <person name="Magnuson J.K."/>
            <person name="Chen J."/>
            <person name="Drula E."/>
            <person name="Henrissat B."/>
            <person name="Wiebenga A."/>
            <person name="Lubbers R.J."/>
            <person name="Gomes A.C."/>
            <person name="Makela M.R."/>
            <person name="Stajich J."/>
            <person name="Grigoriev I.V."/>
            <person name="Mortensen U.H."/>
            <person name="De Vries R.P."/>
            <person name="Baker S.E."/>
            <person name="Andersen M.R."/>
        </authorList>
    </citation>
    <scope>NUCLEOTIDE SEQUENCE [LARGE SCALE GENOMIC DNA]</scope>
    <source>
        <strain evidence="1 2">CBS 209.92</strain>
    </source>
</reference>
<dbReference type="EMBL" id="JBFTWV010000077">
    <property type="protein sequence ID" value="KAL2788541.1"/>
    <property type="molecule type" value="Genomic_DNA"/>
</dbReference>
<dbReference type="Proteomes" id="UP001610563">
    <property type="component" value="Unassembled WGS sequence"/>
</dbReference>
<name>A0ABR4FZ68_9EURO</name>
<sequence>MDGKQSLLIHLAPKRQAIRTFHMDSSKASTPQLALHHCQHPKWHHHDQPSLSLIPSALLTLVLYTRPQACSLTPTPAIGHYTPSGAPDQACVAKLAARIRC</sequence>
<evidence type="ECO:0000313" key="1">
    <source>
        <dbReference type="EMBL" id="KAL2788541.1"/>
    </source>
</evidence>
<accession>A0ABR4FZ68</accession>
<organism evidence="1 2">
    <name type="scientific">Aspergillus keveii</name>
    <dbReference type="NCBI Taxonomy" id="714993"/>
    <lineage>
        <taxon>Eukaryota</taxon>
        <taxon>Fungi</taxon>
        <taxon>Dikarya</taxon>
        <taxon>Ascomycota</taxon>
        <taxon>Pezizomycotina</taxon>
        <taxon>Eurotiomycetes</taxon>
        <taxon>Eurotiomycetidae</taxon>
        <taxon>Eurotiales</taxon>
        <taxon>Aspergillaceae</taxon>
        <taxon>Aspergillus</taxon>
        <taxon>Aspergillus subgen. Nidulantes</taxon>
    </lineage>
</organism>
<comment type="caution">
    <text evidence="1">The sequence shown here is derived from an EMBL/GenBank/DDBJ whole genome shotgun (WGS) entry which is preliminary data.</text>
</comment>
<keyword evidence="2" id="KW-1185">Reference proteome</keyword>